<dbReference type="Pfam" id="PF11085">
    <property type="entry name" value="YqhR"/>
    <property type="match status" value="1"/>
</dbReference>
<evidence type="ECO:0008006" key="5">
    <source>
        <dbReference type="Google" id="ProtNLM"/>
    </source>
</evidence>
<protein>
    <recommendedName>
        <fullName evidence="5">DUF1440 domain-containing protein</fullName>
    </recommendedName>
</protein>
<accession>A0A4V0YF28</accession>
<dbReference type="KEGG" id="pprt:ET464_07445"/>
<feature type="transmembrane region" description="Helical" evidence="2">
    <location>
        <begin position="82"/>
        <end position="105"/>
    </location>
</feature>
<sequence>MSSQQEALHYEGSGRGKEEERLSKPYRNHHTNFWLYSLEVGFFAGLIWGIVRWLCYEMKLTMLVPGLVAEPFFLTSYLKTGWGIAVGIASFIVFSIIATYLYYFVLGKVRGPWAGIGYGIFWWLVWFGWIGPMLKFIKPMNVIGWDTITTEFCVFLMWGLFIGYTIAFEFTDEASREPSKAR</sequence>
<evidence type="ECO:0000256" key="1">
    <source>
        <dbReference type="SAM" id="MobiDB-lite"/>
    </source>
</evidence>
<keyword evidence="4" id="KW-1185">Reference proteome</keyword>
<dbReference type="EMBL" id="CP035492">
    <property type="protein sequence ID" value="QAY66261.1"/>
    <property type="molecule type" value="Genomic_DNA"/>
</dbReference>
<name>A0A4V0YF28_9BACL</name>
<feature type="transmembrane region" description="Helical" evidence="2">
    <location>
        <begin position="142"/>
        <end position="167"/>
    </location>
</feature>
<proteinExistence type="predicted"/>
<evidence type="ECO:0000313" key="3">
    <source>
        <dbReference type="EMBL" id="QAY66261.1"/>
    </source>
</evidence>
<feature type="compositionally biased region" description="Basic and acidic residues" evidence="1">
    <location>
        <begin position="8"/>
        <end position="21"/>
    </location>
</feature>
<dbReference type="AlphaFoldDB" id="A0A4V0YF28"/>
<dbReference type="OrthoDB" id="2691442at2"/>
<feature type="transmembrane region" description="Helical" evidence="2">
    <location>
        <begin position="33"/>
        <end position="55"/>
    </location>
</feature>
<feature type="transmembrane region" description="Helical" evidence="2">
    <location>
        <begin position="111"/>
        <end position="130"/>
    </location>
</feature>
<dbReference type="InterPro" id="IPR024563">
    <property type="entry name" value="YqhR"/>
</dbReference>
<feature type="region of interest" description="Disordered" evidence="1">
    <location>
        <begin position="1"/>
        <end position="21"/>
    </location>
</feature>
<dbReference type="Proteomes" id="UP000293568">
    <property type="component" value="Chromosome"/>
</dbReference>
<dbReference type="RefSeq" id="WP_129439663.1">
    <property type="nucleotide sequence ID" value="NZ_CP035492.1"/>
</dbReference>
<keyword evidence="2" id="KW-0472">Membrane</keyword>
<reference evidence="3 4" key="1">
    <citation type="submission" date="2019-01" db="EMBL/GenBank/DDBJ databases">
        <title>Genome sequencing of strain FW100M-2.</title>
        <authorList>
            <person name="Heo J."/>
            <person name="Kim S.-J."/>
            <person name="Kim J.-S."/>
            <person name="Hong S.-B."/>
            <person name="Kwon S.-W."/>
        </authorList>
    </citation>
    <scope>NUCLEOTIDE SEQUENCE [LARGE SCALE GENOMIC DNA]</scope>
    <source>
        <strain evidence="3 4">FW100M-2</strain>
    </source>
</reference>
<evidence type="ECO:0000256" key="2">
    <source>
        <dbReference type="SAM" id="Phobius"/>
    </source>
</evidence>
<evidence type="ECO:0000313" key="4">
    <source>
        <dbReference type="Proteomes" id="UP000293568"/>
    </source>
</evidence>
<keyword evidence="2" id="KW-0812">Transmembrane</keyword>
<gene>
    <name evidence="3" type="ORF">ET464_07445</name>
</gene>
<organism evidence="3 4">
    <name type="scientific">Paenibacillus protaetiae</name>
    <dbReference type="NCBI Taxonomy" id="2509456"/>
    <lineage>
        <taxon>Bacteria</taxon>
        <taxon>Bacillati</taxon>
        <taxon>Bacillota</taxon>
        <taxon>Bacilli</taxon>
        <taxon>Bacillales</taxon>
        <taxon>Paenibacillaceae</taxon>
        <taxon>Paenibacillus</taxon>
    </lineage>
</organism>
<keyword evidence="2" id="KW-1133">Transmembrane helix</keyword>